<protein>
    <submittedName>
        <fullName evidence="2">Uncharacterized protein</fullName>
    </submittedName>
</protein>
<reference evidence="2 3" key="1">
    <citation type="submission" date="2019-08" db="EMBL/GenBank/DDBJ databases">
        <title>Bacillus genomes from the desert of Cuatro Cienegas, Coahuila.</title>
        <authorList>
            <person name="Olmedo-Alvarez G."/>
        </authorList>
    </citation>
    <scope>NUCLEOTIDE SEQUENCE [LARGE SCALE GENOMIC DNA]</scope>
    <source>
        <strain evidence="2 3">CH28_1T</strain>
    </source>
</reference>
<evidence type="ECO:0000313" key="3">
    <source>
        <dbReference type="Proteomes" id="UP000322524"/>
    </source>
</evidence>
<feature type="transmembrane region" description="Helical" evidence="1">
    <location>
        <begin position="21"/>
        <end position="47"/>
    </location>
</feature>
<evidence type="ECO:0000256" key="1">
    <source>
        <dbReference type="SAM" id="Phobius"/>
    </source>
</evidence>
<dbReference type="Proteomes" id="UP000322524">
    <property type="component" value="Unassembled WGS sequence"/>
</dbReference>
<organism evidence="2 3">
    <name type="scientific">Sutcliffiella horikoshii</name>
    <dbReference type="NCBI Taxonomy" id="79883"/>
    <lineage>
        <taxon>Bacteria</taxon>
        <taxon>Bacillati</taxon>
        <taxon>Bacillota</taxon>
        <taxon>Bacilli</taxon>
        <taxon>Bacillales</taxon>
        <taxon>Bacillaceae</taxon>
        <taxon>Sutcliffiella</taxon>
    </lineage>
</organism>
<accession>A0A5D4S6V6</accession>
<sequence>MIILGIRRRYYEICIVHFGDGGIYICNLIGFGIGFFFLIFGGLFLYVNTKDDPKSLRLISLLSFEGGAILLGLLIVLMTTLPILGIGTGTCESDFFN</sequence>
<dbReference type="AlphaFoldDB" id="A0A5D4S6V6"/>
<gene>
    <name evidence="2" type="ORF">FZC76_22715</name>
</gene>
<keyword evidence="1" id="KW-1133">Transmembrane helix</keyword>
<keyword evidence="1" id="KW-0812">Transmembrane</keyword>
<dbReference type="RefSeq" id="WP_148990380.1">
    <property type="nucleotide sequence ID" value="NZ_VTEV01000020.1"/>
</dbReference>
<dbReference type="STRING" id="79883.GCA_001636495_02134"/>
<keyword evidence="1" id="KW-0472">Membrane</keyword>
<evidence type="ECO:0000313" key="2">
    <source>
        <dbReference type="EMBL" id="TYS58291.1"/>
    </source>
</evidence>
<proteinExistence type="predicted"/>
<comment type="caution">
    <text evidence="2">The sequence shown here is derived from an EMBL/GenBank/DDBJ whole genome shotgun (WGS) entry which is preliminary data.</text>
</comment>
<feature type="transmembrane region" description="Helical" evidence="1">
    <location>
        <begin position="67"/>
        <end position="87"/>
    </location>
</feature>
<name>A0A5D4S6V6_9BACI</name>
<dbReference type="EMBL" id="VTEV01000020">
    <property type="protein sequence ID" value="TYS58291.1"/>
    <property type="molecule type" value="Genomic_DNA"/>
</dbReference>